<reference evidence="7" key="1">
    <citation type="journal article" date="2019" name="Int. J. Syst. Evol. Microbiol.">
        <title>The Global Catalogue of Microorganisms (GCM) 10K type strain sequencing project: providing services to taxonomists for standard genome sequencing and annotation.</title>
        <authorList>
            <consortium name="The Broad Institute Genomics Platform"/>
            <consortium name="The Broad Institute Genome Sequencing Center for Infectious Disease"/>
            <person name="Wu L."/>
            <person name="Ma J."/>
        </authorList>
    </citation>
    <scope>NUCLEOTIDE SEQUENCE [LARGE SCALE GENOMIC DNA]</scope>
    <source>
        <strain evidence="7">JCM 17687</strain>
    </source>
</reference>
<keyword evidence="7" id="KW-1185">Reference proteome</keyword>
<evidence type="ECO:0000313" key="6">
    <source>
        <dbReference type="EMBL" id="GAA5035002.1"/>
    </source>
</evidence>
<feature type="region of interest" description="Disordered" evidence="4">
    <location>
        <begin position="592"/>
        <end position="624"/>
    </location>
</feature>
<dbReference type="EMBL" id="BAABIW010000026">
    <property type="protein sequence ID" value="GAA5035002.1"/>
    <property type="molecule type" value="Genomic_DNA"/>
</dbReference>
<feature type="region of interest" description="Disordered" evidence="4">
    <location>
        <begin position="1"/>
        <end position="23"/>
    </location>
</feature>
<protein>
    <recommendedName>
        <fullName evidence="5">HTH luxR-type domain-containing protein</fullName>
    </recommendedName>
</protein>
<dbReference type="InterPro" id="IPR011990">
    <property type="entry name" value="TPR-like_helical_dom_sf"/>
</dbReference>
<gene>
    <name evidence="6" type="ORF">GCM10023258_36440</name>
</gene>
<feature type="compositionally biased region" description="Gly residues" evidence="4">
    <location>
        <begin position="596"/>
        <end position="611"/>
    </location>
</feature>
<evidence type="ECO:0000259" key="5">
    <source>
        <dbReference type="PROSITE" id="PS50043"/>
    </source>
</evidence>
<name>A0ABP9JLN1_9MICO</name>
<dbReference type="PANTHER" id="PTHR44688:SF16">
    <property type="entry name" value="DNA-BINDING TRANSCRIPTIONAL ACTIVATOR DEVR_DOSR"/>
    <property type="match status" value="1"/>
</dbReference>
<dbReference type="CDD" id="cd06170">
    <property type="entry name" value="LuxR_C_like"/>
    <property type="match status" value="1"/>
</dbReference>
<keyword evidence="1" id="KW-0805">Transcription regulation</keyword>
<dbReference type="InterPro" id="IPR059106">
    <property type="entry name" value="WHD_MalT"/>
</dbReference>
<dbReference type="PRINTS" id="PR00038">
    <property type="entry name" value="HTHLUXR"/>
</dbReference>
<dbReference type="SMART" id="SM00421">
    <property type="entry name" value="HTH_LUXR"/>
    <property type="match status" value="1"/>
</dbReference>
<evidence type="ECO:0000313" key="7">
    <source>
        <dbReference type="Proteomes" id="UP001500427"/>
    </source>
</evidence>
<dbReference type="SUPFAM" id="SSF48452">
    <property type="entry name" value="TPR-like"/>
    <property type="match status" value="2"/>
</dbReference>
<dbReference type="InterPro" id="IPR036388">
    <property type="entry name" value="WH-like_DNA-bd_sf"/>
</dbReference>
<feature type="domain" description="HTH luxR-type" evidence="5">
    <location>
        <begin position="875"/>
        <end position="940"/>
    </location>
</feature>
<evidence type="ECO:0000256" key="3">
    <source>
        <dbReference type="ARBA" id="ARBA00023163"/>
    </source>
</evidence>
<evidence type="ECO:0000256" key="4">
    <source>
        <dbReference type="SAM" id="MobiDB-lite"/>
    </source>
</evidence>
<dbReference type="Pfam" id="PF17874">
    <property type="entry name" value="TPR_MalT"/>
    <property type="match status" value="2"/>
</dbReference>
<sequence>MTDGTATAPLDPPPPLRVDTGTSSPLVRTKLFVPRARHALVPRARLLERLQAADTSPLTVVSGPAGFGKTTLLAAWAGATERPVAWVSLEASEQHPTPFWTYVVTALDTAVPGVGATVLPLLQGADARPGAVVATLVNALAAVPGGVDLVLDDYHLADTAAIAGDVAFLVEHLPADVRVLIGTRADPDLPLARMRARGALVEVRAADLRLTRAEVAAYVTDVAGLGLTADEVAALEDRTEGWVAALQLAALSLRGRDDAASFIAGFAGDDRYVVDYLVEEVVRRQPEQVRRFLLDTSVLDRLSGSLCDAVTGGSDSRSVLESLERANLFVVPLDDNRRWYRYHHLFADVLRAHLVEDRPSSVPTLHRRAAQWYAAADEPEPAVRHAITGGDLELAADVVERTAIGLLRQRRESTVRAWIDEIPDALVRQRPVLAIGFIGALMSRGEFDTVPERLARLEALLADPSADVVVLDEHEAARVPGAMETYRAALALVSGDAAGTVMHADLAVERAAPGDDLTVAAASALAGLASWAGGDLESAHRAYSVAVAGLERAGNISDVLGCSITLGDLRTTQGRLDDARRTYEQALRLAAAHAGPGTGGTGGTGGSGGSGATSSSGTPGGPLRGVADMEVGLSGIALETGDLGAAAAHLDRAGALGEHLGLPQFPYRWRVAQARLREAEGDRAGALALLEEAQRVYVGDYSPDVCPLAAQRVRVLLTLGRVDEALEWARERGLTPDDEPSYVREYEHVTLARALLHHPDTSPTAHRLLERLAAAAESGGRTGILVEMLVLQAVALDRASGSGDVGAPLEPLERAVRLAEGTGHVRVFVGEGAPMAGLLAALVEREPAWGHPRRLLDACHREAVVAGGVGDVNEARGLVEPLSTRELEVLRLLATSLDGPDIARRLFISVNTLRTHTKNVYAKLGVNRRRDAVARAGELGLL</sequence>
<dbReference type="Gene3D" id="1.10.10.10">
    <property type="entry name" value="Winged helix-like DNA-binding domain superfamily/Winged helix DNA-binding domain"/>
    <property type="match status" value="1"/>
</dbReference>
<evidence type="ECO:0000256" key="2">
    <source>
        <dbReference type="ARBA" id="ARBA00023125"/>
    </source>
</evidence>
<dbReference type="PANTHER" id="PTHR44688">
    <property type="entry name" value="DNA-BINDING TRANSCRIPTIONAL ACTIVATOR DEVR_DOSR"/>
    <property type="match status" value="1"/>
</dbReference>
<dbReference type="SUPFAM" id="SSF52540">
    <property type="entry name" value="P-loop containing nucleoside triphosphate hydrolases"/>
    <property type="match status" value="1"/>
</dbReference>
<dbReference type="InterPro" id="IPR016032">
    <property type="entry name" value="Sig_transdc_resp-reg_C-effctor"/>
</dbReference>
<dbReference type="Gene3D" id="3.40.50.300">
    <property type="entry name" value="P-loop containing nucleotide triphosphate hydrolases"/>
    <property type="match status" value="1"/>
</dbReference>
<dbReference type="PROSITE" id="PS50043">
    <property type="entry name" value="HTH_LUXR_2"/>
    <property type="match status" value="1"/>
</dbReference>
<comment type="caution">
    <text evidence="6">The sequence shown here is derived from an EMBL/GenBank/DDBJ whole genome shotgun (WGS) entry which is preliminary data.</text>
</comment>
<accession>A0ABP9JLN1</accession>
<dbReference type="Pfam" id="PF25873">
    <property type="entry name" value="WHD_MalT"/>
    <property type="match status" value="1"/>
</dbReference>
<dbReference type="InterPro" id="IPR027417">
    <property type="entry name" value="P-loop_NTPase"/>
</dbReference>
<dbReference type="InterPro" id="IPR041617">
    <property type="entry name" value="TPR_MalT"/>
</dbReference>
<proteinExistence type="predicted"/>
<dbReference type="Proteomes" id="UP001500427">
    <property type="component" value="Unassembled WGS sequence"/>
</dbReference>
<dbReference type="InterPro" id="IPR000792">
    <property type="entry name" value="Tscrpt_reg_LuxR_C"/>
</dbReference>
<keyword evidence="3" id="KW-0804">Transcription</keyword>
<keyword evidence="2" id="KW-0238">DNA-binding</keyword>
<dbReference type="Gene3D" id="1.25.40.10">
    <property type="entry name" value="Tetratricopeptide repeat domain"/>
    <property type="match status" value="1"/>
</dbReference>
<organism evidence="6 7">
    <name type="scientific">Terrabacter aeriphilus</name>
    <dbReference type="NCBI Taxonomy" id="515662"/>
    <lineage>
        <taxon>Bacteria</taxon>
        <taxon>Bacillati</taxon>
        <taxon>Actinomycetota</taxon>
        <taxon>Actinomycetes</taxon>
        <taxon>Micrococcales</taxon>
        <taxon>Intrasporangiaceae</taxon>
        <taxon>Terrabacter</taxon>
    </lineage>
</organism>
<evidence type="ECO:0000256" key="1">
    <source>
        <dbReference type="ARBA" id="ARBA00023015"/>
    </source>
</evidence>
<dbReference type="Pfam" id="PF00196">
    <property type="entry name" value="GerE"/>
    <property type="match status" value="1"/>
</dbReference>
<dbReference type="SUPFAM" id="SSF46894">
    <property type="entry name" value="C-terminal effector domain of the bipartite response regulators"/>
    <property type="match status" value="1"/>
</dbReference>